<dbReference type="SUPFAM" id="SSF51658">
    <property type="entry name" value="Xylose isomerase-like"/>
    <property type="match status" value="1"/>
</dbReference>
<dbReference type="Gene3D" id="3.20.20.150">
    <property type="entry name" value="Divalent-metal-dependent TIM barrel enzymes"/>
    <property type="match status" value="1"/>
</dbReference>
<accession>A0A7Y0PLR5</accession>
<dbReference type="GO" id="GO:0016853">
    <property type="term" value="F:isomerase activity"/>
    <property type="evidence" value="ECO:0007669"/>
    <property type="project" value="UniProtKB-KW"/>
</dbReference>
<dbReference type="EMBL" id="JABBPK010000001">
    <property type="protein sequence ID" value="NMO76985.1"/>
    <property type="molecule type" value="Genomic_DNA"/>
</dbReference>
<proteinExistence type="predicted"/>
<dbReference type="InterPro" id="IPR050312">
    <property type="entry name" value="IolE/XylAMocC-like"/>
</dbReference>
<dbReference type="PANTHER" id="PTHR12110">
    <property type="entry name" value="HYDROXYPYRUVATE ISOMERASE"/>
    <property type="match status" value="1"/>
</dbReference>
<dbReference type="AlphaFoldDB" id="A0A7Y0PLR5"/>
<keyword evidence="3" id="KW-1185">Reference proteome</keyword>
<dbReference type="RefSeq" id="WP_016204058.1">
    <property type="nucleotide sequence ID" value="NZ_JABBPK010000001.1"/>
</dbReference>
<dbReference type="Pfam" id="PF01261">
    <property type="entry name" value="AP_endonuc_2"/>
    <property type="match status" value="1"/>
</dbReference>
<evidence type="ECO:0000259" key="1">
    <source>
        <dbReference type="Pfam" id="PF01261"/>
    </source>
</evidence>
<keyword evidence="2" id="KW-0413">Isomerase</keyword>
<dbReference type="InterPro" id="IPR013022">
    <property type="entry name" value="Xyl_isomerase-like_TIM-brl"/>
</dbReference>
<sequence>MKFGCCAAIDQAEALYEAGYDFIECTVVSLLPEESEDVFKNIVKKYQESPIPIEAFNILLPSDLKIVGESVNHQRVKDYLTSALERVHRIGAKTIVFGSGGARTFPKGYPKEKGEEQIAIFLSTVADIAEQLNLTIVIEPLNRKESNVINSIPEAVEWTKKLKRKSLKSLADFYHMVEENEPLAHLYEQRDFIHHIHVADSNRLAPGTGTYPYSEFASIIHKANYDSRISIECNWRNFEEEIGQALDYLKKQFSFE</sequence>
<comment type="caution">
    <text evidence="2">The sequence shown here is derived from an EMBL/GenBank/DDBJ whole genome shotgun (WGS) entry which is preliminary data.</text>
</comment>
<feature type="domain" description="Xylose isomerase-like TIM barrel" evidence="1">
    <location>
        <begin position="13"/>
        <end position="251"/>
    </location>
</feature>
<dbReference type="Proteomes" id="UP000588491">
    <property type="component" value="Unassembled WGS sequence"/>
</dbReference>
<evidence type="ECO:0000313" key="3">
    <source>
        <dbReference type="Proteomes" id="UP000588491"/>
    </source>
</evidence>
<name>A0A7Y0PLR5_9BACI</name>
<protein>
    <submittedName>
        <fullName evidence="2">Sugar phosphate isomerase/epimerase</fullName>
    </submittedName>
</protein>
<dbReference type="InterPro" id="IPR036237">
    <property type="entry name" value="Xyl_isomerase-like_sf"/>
</dbReference>
<reference evidence="2 3" key="1">
    <citation type="submission" date="2020-04" db="EMBL/GenBank/DDBJ databases">
        <title>Bacillus sp. UniB3 isolated from commercial digestive syrup.</title>
        <authorList>
            <person name="Thorat V."/>
            <person name="Kirdat K."/>
            <person name="Tiwarekar B."/>
            <person name="Yadav A."/>
        </authorList>
    </citation>
    <scope>NUCLEOTIDE SEQUENCE [LARGE SCALE GENOMIC DNA]</scope>
    <source>
        <strain evidence="2 3">UniB3</strain>
    </source>
</reference>
<organism evidence="2 3">
    <name type="scientific">Niallia alba</name>
    <dbReference type="NCBI Taxonomy" id="2729105"/>
    <lineage>
        <taxon>Bacteria</taxon>
        <taxon>Bacillati</taxon>
        <taxon>Bacillota</taxon>
        <taxon>Bacilli</taxon>
        <taxon>Bacillales</taxon>
        <taxon>Bacillaceae</taxon>
        <taxon>Niallia</taxon>
    </lineage>
</organism>
<gene>
    <name evidence="2" type="ORF">HHU08_08265</name>
</gene>
<evidence type="ECO:0000313" key="2">
    <source>
        <dbReference type="EMBL" id="NMO76985.1"/>
    </source>
</evidence>
<dbReference type="PANTHER" id="PTHR12110:SF21">
    <property type="entry name" value="XYLOSE ISOMERASE-LIKE TIM BARREL DOMAIN-CONTAINING PROTEIN"/>
    <property type="match status" value="1"/>
</dbReference>